<proteinExistence type="predicted"/>
<sequence>MVMSHRMFVVLSILFQVLVVNAAGFAEVLLRDVLLPRSPAGALIGDAVGIFDGSPIVQVRALPSACNYVYSAIGYCSSVSPGWISAPTKTQATCLCYSSTSWIPSVFDNSVSSCAQYVKTVDPQDYSVIANLGGFCSSAGNVRGNNIATSTRTPTSPTAASTTAAPSSLSPSPTITPGPTTARPPLNAAPGCSTVSRILNSCSSLTKGFTDLPARSQASCLCYTSSTYAPGNFDDNVQTCASFVSTATPTAYPVFSALQNFCGDEGDFSAGVVSGSASGSARQTTAVLSGAGISALNGGGGGPTDPGITTTVPPTTAPPPNNGPVTVTGGLPIPTVLGSGAGREVSGWNNIVLGIGSVAFSVFLFL</sequence>
<organism evidence="3 4">
    <name type="scientific">Hymenoscyphus albidus</name>
    <dbReference type="NCBI Taxonomy" id="595503"/>
    <lineage>
        <taxon>Eukaryota</taxon>
        <taxon>Fungi</taxon>
        <taxon>Dikarya</taxon>
        <taxon>Ascomycota</taxon>
        <taxon>Pezizomycotina</taxon>
        <taxon>Leotiomycetes</taxon>
        <taxon>Helotiales</taxon>
        <taxon>Helotiaceae</taxon>
        <taxon>Hymenoscyphus</taxon>
    </lineage>
</organism>
<evidence type="ECO:0008006" key="5">
    <source>
        <dbReference type="Google" id="ProtNLM"/>
    </source>
</evidence>
<dbReference type="EMBL" id="CAJVRM010000219">
    <property type="protein sequence ID" value="CAG8977460.1"/>
    <property type="molecule type" value="Genomic_DNA"/>
</dbReference>
<feature type="compositionally biased region" description="Low complexity" evidence="1">
    <location>
        <begin position="148"/>
        <end position="181"/>
    </location>
</feature>
<dbReference type="Proteomes" id="UP000701801">
    <property type="component" value="Unassembled WGS sequence"/>
</dbReference>
<dbReference type="OrthoDB" id="4153189at2759"/>
<gene>
    <name evidence="3" type="ORF">HYALB_00011808</name>
</gene>
<evidence type="ECO:0000256" key="1">
    <source>
        <dbReference type="SAM" id="MobiDB-lite"/>
    </source>
</evidence>
<feature type="region of interest" description="Disordered" evidence="1">
    <location>
        <begin position="147"/>
        <end position="187"/>
    </location>
</feature>
<feature type="compositionally biased region" description="Low complexity" evidence="1">
    <location>
        <begin position="305"/>
        <end position="314"/>
    </location>
</feature>
<evidence type="ECO:0000256" key="2">
    <source>
        <dbReference type="SAM" id="SignalP"/>
    </source>
</evidence>
<feature type="region of interest" description="Disordered" evidence="1">
    <location>
        <begin position="299"/>
        <end position="324"/>
    </location>
</feature>
<evidence type="ECO:0000313" key="3">
    <source>
        <dbReference type="EMBL" id="CAG8977460.1"/>
    </source>
</evidence>
<dbReference type="AlphaFoldDB" id="A0A9N9Q2Q2"/>
<keyword evidence="2" id="KW-0732">Signal</keyword>
<protein>
    <recommendedName>
        <fullName evidence="5">Extracellular membrane protein CFEM domain-containing protein</fullName>
    </recommendedName>
</protein>
<feature type="signal peptide" evidence="2">
    <location>
        <begin position="1"/>
        <end position="22"/>
    </location>
</feature>
<feature type="chain" id="PRO_5040234671" description="Extracellular membrane protein CFEM domain-containing protein" evidence="2">
    <location>
        <begin position="23"/>
        <end position="366"/>
    </location>
</feature>
<evidence type="ECO:0000313" key="4">
    <source>
        <dbReference type="Proteomes" id="UP000701801"/>
    </source>
</evidence>
<reference evidence="3" key="1">
    <citation type="submission" date="2021-07" db="EMBL/GenBank/DDBJ databases">
        <authorList>
            <person name="Durling M."/>
        </authorList>
    </citation>
    <scope>NUCLEOTIDE SEQUENCE</scope>
</reference>
<keyword evidence="4" id="KW-1185">Reference proteome</keyword>
<name>A0A9N9Q2Q2_9HELO</name>
<comment type="caution">
    <text evidence="3">The sequence shown here is derived from an EMBL/GenBank/DDBJ whole genome shotgun (WGS) entry which is preliminary data.</text>
</comment>
<accession>A0A9N9Q2Q2</accession>